<reference evidence="3" key="1">
    <citation type="submission" date="2016-06" db="UniProtKB">
        <authorList>
            <consortium name="WormBaseParasite"/>
        </authorList>
    </citation>
    <scope>IDENTIFICATION</scope>
</reference>
<dbReference type="Proteomes" id="UP000275846">
    <property type="component" value="Unassembled WGS sequence"/>
</dbReference>
<dbReference type="EMBL" id="UYSU01033911">
    <property type="protein sequence ID" value="VDL93323.1"/>
    <property type="molecule type" value="Genomic_DNA"/>
</dbReference>
<evidence type="ECO:0000313" key="2">
    <source>
        <dbReference type="Proteomes" id="UP000275846"/>
    </source>
</evidence>
<protein>
    <submittedName>
        <fullName evidence="3">KLHDC10</fullName>
    </submittedName>
</protein>
<gene>
    <name evidence="1" type="ORF">SSLN_LOCUS6938</name>
</gene>
<evidence type="ECO:0000313" key="3">
    <source>
        <dbReference type="WBParaSite" id="SSLN_0000715701-mRNA-1"/>
    </source>
</evidence>
<dbReference type="AlphaFoldDB" id="A0A183SRU0"/>
<dbReference type="SUPFAM" id="SSF117281">
    <property type="entry name" value="Kelch motif"/>
    <property type="match status" value="1"/>
</dbReference>
<name>A0A183SRU0_SCHSO</name>
<sequence>MKERRCGAAAAALPDGRLFVFGGGRKGSENSVEYCRLTNWSKSRGPGASSFWREALPMTWCNQWRRYEHAAVAFRNRIFVAGGWPDEQELQIFCPPAYEKLEASGQWTRLMLPQHQMNRLRSGLSLLVHRNRLFALGGDGM</sequence>
<organism evidence="3">
    <name type="scientific">Schistocephalus solidus</name>
    <name type="common">Tapeworm</name>
    <dbReference type="NCBI Taxonomy" id="70667"/>
    <lineage>
        <taxon>Eukaryota</taxon>
        <taxon>Metazoa</taxon>
        <taxon>Spiralia</taxon>
        <taxon>Lophotrochozoa</taxon>
        <taxon>Platyhelminthes</taxon>
        <taxon>Cestoda</taxon>
        <taxon>Eucestoda</taxon>
        <taxon>Diphyllobothriidea</taxon>
        <taxon>Diphyllobothriidae</taxon>
        <taxon>Schistocephalus</taxon>
    </lineage>
</organism>
<proteinExistence type="predicted"/>
<dbReference type="Gene3D" id="2.120.10.80">
    <property type="entry name" value="Kelch-type beta propeller"/>
    <property type="match status" value="1"/>
</dbReference>
<dbReference type="WBParaSite" id="SSLN_0000715701-mRNA-1">
    <property type="protein sequence ID" value="SSLN_0000715701-mRNA-1"/>
    <property type="gene ID" value="SSLN_0000715701"/>
</dbReference>
<dbReference type="InterPro" id="IPR015915">
    <property type="entry name" value="Kelch-typ_b-propeller"/>
</dbReference>
<reference evidence="1 2" key="2">
    <citation type="submission" date="2018-11" db="EMBL/GenBank/DDBJ databases">
        <authorList>
            <consortium name="Pathogen Informatics"/>
        </authorList>
    </citation>
    <scope>NUCLEOTIDE SEQUENCE [LARGE SCALE GENOMIC DNA]</scope>
    <source>
        <strain evidence="1 2">NST_G2</strain>
    </source>
</reference>
<accession>A0A183SRU0</accession>
<dbReference type="OrthoDB" id="45365at2759"/>
<evidence type="ECO:0000313" key="1">
    <source>
        <dbReference type="EMBL" id="VDL93323.1"/>
    </source>
</evidence>
<keyword evidence="2" id="KW-1185">Reference proteome</keyword>